<keyword evidence="1 3" id="KW-0853">WD repeat</keyword>
<sequence length="488" mass="56342">MSLLDVEQHNDEGFIEQPFKLPSFMKDWTDEQKAEFAYQLLKQVPISNTTKVVDRLKPLIHKDYISLLPYEIKLDVLYYLDIKSLVHMSATSTQWKTMIEDQQLWKDLFIHSGWSFNERAIHHYLSKKPAKSTSSTALQPSRFPTVVYSSRSQPLYKETLSHLITERYNRPRPRRHIKADDTPIYHYKESTDTRYINWKRLYRNRSLIEKRWREGKCKMRQFPSSSDLVGEHNGGIYCLQFNDSILVTGSRDRQIKMWDMHTGTLLRTLEGHLGSVLCLQFDNRYLISGSSDAALIIWDINTAERIRTLRGHEESVLNVKFKDDVLVSCSKDRTVRIWHLHKNGDAETRLVLRGHRAAVNAVQFKEDRVVSASGDRAIKIWDMNTGECLRTLDSHSRGIACIEFDGKYIVSGSSDQTIKVWNAITGECVHTLISHTDLVRTLQLDSQSKRIISGSYDGSLKIWGLESGILLRSLSQAPLGRYSHAIDL</sequence>
<dbReference type="SUPFAM" id="SSF50978">
    <property type="entry name" value="WD40 repeat-like"/>
    <property type="match status" value="1"/>
</dbReference>
<dbReference type="InterPro" id="IPR036322">
    <property type="entry name" value="WD40_repeat_dom_sf"/>
</dbReference>
<comment type="caution">
    <text evidence="5">The sequence shown here is derived from an EMBL/GenBank/DDBJ whole genome shotgun (WGS) entry which is preliminary data.</text>
</comment>
<evidence type="ECO:0000256" key="3">
    <source>
        <dbReference type="PROSITE-ProRule" id="PRU00221"/>
    </source>
</evidence>
<feature type="repeat" description="WD" evidence="3">
    <location>
        <begin position="432"/>
        <end position="473"/>
    </location>
</feature>
<dbReference type="SMART" id="SM00256">
    <property type="entry name" value="FBOX"/>
    <property type="match status" value="1"/>
</dbReference>
<dbReference type="Gene3D" id="2.130.10.10">
    <property type="entry name" value="YVTN repeat-like/Quinoprotein amine dehydrogenase"/>
    <property type="match status" value="1"/>
</dbReference>
<dbReference type="InterPro" id="IPR020472">
    <property type="entry name" value="WD40_PAC1"/>
</dbReference>
<evidence type="ECO:0000256" key="1">
    <source>
        <dbReference type="ARBA" id="ARBA00022574"/>
    </source>
</evidence>
<feature type="repeat" description="WD" evidence="3">
    <location>
        <begin position="269"/>
        <end position="308"/>
    </location>
</feature>
<dbReference type="InterPro" id="IPR019775">
    <property type="entry name" value="WD40_repeat_CS"/>
</dbReference>
<accession>A0A9P7BVK3</accession>
<dbReference type="InterPro" id="IPR001680">
    <property type="entry name" value="WD40_rpt"/>
</dbReference>
<dbReference type="PROSITE" id="PS00678">
    <property type="entry name" value="WD_REPEATS_1"/>
    <property type="match status" value="3"/>
</dbReference>
<evidence type="ECO:0000256" key="2">
    <source>
        <dbReference type="ARBA" id="ARBA00022737"/>
    </source>
</evidence>
<dbReference type="SUPFAM" id="SSF81383">
    <property type="entry name" value="F-box domain"/>
    <property type="match status" value="1"/>
</dbReference>
<dbReference type="PROSITE" id="PS50294">
    <property type="entry name" value="WD_REPEATS_REGION"/>
    <property type="match status" value="6"/>
</dbReference>
<evidence type="ECO:0000313" key="6">
    <source>
        <dbReference type="Proteomes" id="UP000716291"/>
    </source>
</evidence>
<dbReference type="InterPro" id="IPR050995">
    <property type="entry name" value="WD-F-box_domain-protein"/>
</dbReference>
<dbReference type="OrthoDB" id="19711at2759"/>
<organism evidence="5 6">
    <name type="scientific">Rhizopus oryzae</name>
    <name type="common">Mucormycosis agent</name>
    <name type="synonym">Rhizopus arrhizus var. delemar</name>
    <dbReference type="NCBI Taxonomy" id="64495"/>
    <lineage>
        <taxon>Eukaryota</taxon>
        <taxon>Fungi</taxon>
        <taxon>Fungi incertae sedis</taxon>
        <taxon>Mucoromycota</taxon>
        <taxon>Mucoromycotina</taxon>
        <taxon>Mucoromycetes</taxon>
        <taxon>Mucorales</taxon>
        <taxon>Mucorineae</taxon>
        <taxon>Rhizopodaceae</taxon>
        <taxon>Rhizopus</taxon>
    </lineage>
</organism>
<dbReference type="PRINTS" id="PR00320">
    <property type="entry name" value="GPROTEINBRPT"/>
</dbReference>
<dbReference type="InterPro" id="IPR036047">
    <property type="entry name" value="F-box-like_dom_sf"/>
</dbReference>
<dbReference type="Pfam" id="PF00400">
    <property type="entry name" value="WD40"/>
    <property type="match status" value="6"/>
</dbReference>
<feature type="domain" description="F-box" evidence="4">
    <location>
        <begin position="62"/>
        <end position="108"/>
    </location>
</feature>
<dbReference type="SMART" id="SM00320">
    <property type="entry name" value="WD40"/>
    <property type="match status" value="6"/>
</dbReference>
<evidence type="ECO:0000313" key="5">
    <source>
        <dbReference type="EMBL" id="KAG1313042.1"/>
    </source>
</evidence>
<keyword evidence="6" id="KW-1185">Reference proteome</keyword>
<feature type="repeat" description="WD" evidence="3">
    <location>
        <begin position="352"/>
        <end position="391"/>
    </location>
</feature>
<evidence type="ECO:0000259" key="4">
    <source>
        <dbReference type="PROSITE" id="PS50181"/>
    </source>
</evidence>
<protein>
    <recommendedName>
        <fullName evidence="4">F-box domain-containing protein</fullName>
    </recommendedName>
</protein>
<dbReference type="Pfam" id="PF12937">
    <property type="entry name" value="F-box-like"/>
    <property type="match status" value="1"/>
</dbReference>
<feature type="repeat" description="WD" evidence="3">
    <location>
        <begin position="309"/>
        <end position="348"/>
    </location>
</feature>
<dbReference type="EMBL" id="JAANQT010000225">
    <property type="protein sequence ID" value="KAG1313042.1"/>
    <property type="molecule type" value="Genomic_DNA"/>
</dbReference>
<name>A0A9P7BVK3_RHIOR</name>
<dbReference type="Gene3D" id="1.20.1280.50">
    <property type="match status" value="1"/>
</dbReference>
<dbReference type="PROSITE" id="PS50082">
    <property type="entry name" value="WD_REPEATS_2"/>
    <property type="match status" value="6"/>
</dbReference>
<dbReference type="PROSITE" id="PS50181">
    <property type="entry name" value="FBOX"/>
    <property type="match status" value="1"/>
</dbReference>
<dbReference type="InterPro" id="IPR001810">
    <property type="entry name" value="F-box_dom"/>
</dbReference>
<proteinExistence type="predicted"/>
<dbReference type="PANTHER" id="PTHR14604:SF4">
    <property type="entry name" value="F-BOX DOMAIN-CONTAINING PROTEIN"/>
    <property type="match status" value="1"/>
</dbReference>
<feature type="repeat" description="WD" evidence="3">
    <location>
        <begin position="229"/>
        <end position="268"/>
    </location>
</feature>
<reference evidence="5" key="1">
    <citation type="journal article" date="2020" name="Microb. Genom.">
        <title>Genetic diversity of clinical and environmental Mucorales isolates obtained from an investigation of mucormycosis cases among solid organ transplant recipients.</title>
        <authorList>
            <person name="Nguyen M.H."/>
            <person name="Kaul D."/>
            <person name="Muto C."/>
            <person name="Cheng S.J."/>
            <person name="Richter R.A."/>
            <person name="Bruno V.M."/>
            <person name="Liu G."/>
            <person name="Beyhan S."/>
            <person name="Sundermann A.J."/>
            <person name="Mounaud S."/>
            <person name="Pasculle A.W."/>
            <person name="Nierman W.C."/>
            <person name="Driscoll E."/>
            <person name="Cumbie R."/>
            <person name="Clancy C.J."/>
            <person name="Dupont C.L."/>
        </authorList>
    </citation>
    <scope>NUCLEOTIDE SEQUENCE</scope>
    <source>
        <strain evidence="5">GL11</strain>
    </source>
</reference>
<keyword evidence="2" id="KW-0677">Repeat</keyword>
<dbReference type="AlphaFoldDB" id="A0A9P7BVK3"/>
<gene>
    <name evidence="5" type="ORF">G6F64_002551</name>
</gene>
<dbReference type="InterPro" id="IPR015943">
    <property type="entry name" value="WD40/YVTN_repeat-like_dom_sf"/>
</dbReference>
<dbReference type="Proteomes" id="UP000716291">
    <property type="component" value="Unassembled WGS sequence"/>
</dbReference>
<feature type="repeat" description="WD" evidence="3">
    <location>
        <begin position="392"/>
        <end position="431"/>
    </location>
</feature>
<dbReference type="PANTHER" id="PTHR14604">
    <property type="entry name" value="WD40 REPEAT PF20"/>
    <property type="match status" value="1"/>
</dbReference>
<dbReference type="CDD" id="cd00200">
    <property type="entry name" value="WD40"/>
    <property type="match status" value="1"/>
</dbReference>